<reference evidence="2 3" key="1">
    <citation type="journal article" date="2013" name="Antonie Van Leeuwenhoek">
        <title>Echinimonas agarilytica gen. nov., sp. nov., a new gammaproteobacterium isolated from the sea urchin Strongylocentrotus intermedius.</title>
        <authorList>
            <person name="Nedashkovskaya O.I."/>
            <person name="Stenkova A.M."/>
            <person name="Zhukova N.V."/>
            <person name="Van Trappen S."/>
            <person name="Lee J.S."/>
            <person name="Kim S.B."/>
        </authorList>
    </citation>
    <scope>NUCLEOTIDE SEQUENCE [LARGE SCALE GENOMIC DNA]</scope>
    <source>
        <strain evidence="2 3">KMM 6351</strain>
    </source>
</reference>
<accession>A0AA42BAW8</accession>
<dbReference type="EMBL" id="JAMQGP010000011">
    <property type="protein sequence ID" value="MCM2681461.1"/>
    <property type="molecule type" value="Genomic_DNA"/>
</dbReference>
<evidence type="ECO:0000256" key="1">
    <source>
        <dbReference type="SAM" id="MobiDB-lite"/>
    </source>
</evidence>
<gene>
    <name evidence="2" type="ORF">NAF29_17585</name>
</gene>
<dbReference type="Proteomes" id="UP001165393">
    <property type="component" value="Unassembled WGS sequence"/>
</dbReference>
<dbReference type="PROSITE" id="PS51318">
    <property type="entry name" value="TAT"/>
    <property type="match status" value="1"/>
</dbReference>
<evidence type="ECO:0000313" key="3">
    <source>
        <dbReference type="Proteomes" id="UP001165393"/>
    </source>
</evidence>
<proteinExistence type="predicted"/>
<sequence length="260" mass="28983">MTDQHSKDMDHQSEAPASESRFDRRRFLRTSVAASPLLLTMKSPTAWATNGSSANCSLQVLLSGNGSHPHNGCTADVKSPGYWKSVYDNNSSDQGKKLVLTALKSFGYPEDMKFSSSFLAPIATTSIDLNASWNFVFDAQRSEDPSLRSALADNKIELIVKFVRKNYVAGTTPGPREVRVDITKRRSNVHKFIVSGFLNSLFYPQFIDYQLTSDQVKTALDTAIANEIDNVMTQLEAGRFSNFRNVGNSLKALRDELNRW</sequence>
<feature type="compositionally biased region" description="Basic and acidic residues" evidence="1">
    <location>
        <begin position="1"/>
        <end position="13"/>
    </location>
</feature>
<dbReference type="InterPro" id="IPR006311">
    <property type="entry name" value="TAT_signal"/>
</dbReference>
<protein>
    <submittedName>
        <fullName evidence="2">Uncharacterized protein</fullName>
    </submittedName>
</protein>
<feature type="region of interest" description="Disordered" evidence="1">
    <location>
        <begin position="1"/>
        <end position="22"/>
    </location>
</feature>
<dbReference type="AlphaFoldDB" id="A0AA42BAW8"/>
<organism evidence="2 3">
    <name type="scientific">Echinimonas agarilytica</name>
    <dbReference type="NCBI Taxonomy" id="1215918"/>
    <lineage>
        <taxon>Bacteria</taxon>
        <taxon>Pseudomonadati</taxon>
        <taxon>Pseudomonadota</taxon>
        <taxon>Gammaproteobacteria</taxon>
        <taxon>Alteromonadales</taxon>
        <taxon>Echinimonadaceae</taxon>
        <taxon>Echinimonas</taxon>
    </lineage>
</organism>
<keyword evidence="3" id="KW-1185">Reference proteome</keyword>
<evidence type="ECO:0000313" key="2">
    <source>
        <dbReference type="EMBL" id="MCM2681461.1"/>
    </source>
</evidence>
<comment type="caution">
    <text evidence="2">The sequence shown here is derived from an EMBL/GenBank/DDBJ whole genome shotgun (WGS) entry which is preliminary data.</text>
</comment>
<name>A0AA42BAW8_9GAMM</name>
<dbReference type="RefSeq" id="WP_251262941.1">
    <property type="nucleotide sequence ID" value="NZ_JAMQGP010000011.1"/>
</dbReference>